<dbReference type="Proteomes" id="UP000604825">
    <property type="component" value="Unassembled WGS sequence"/>
</dbReference>
<dbReference type="GO" id="GO:0000981">
    <property type="term" value="F:DNA-binding transcription factor activity, RNA polymerase II-specific"/>
    <property type="evidence" value="ECO:0007669"/>
    <property type="project" value="TreeGrafter"/>
</dbReference>
<dbReference type="GO" id="GO:0000977">
    <property type="term" value="F:RNA polymerase II transcription regulatory region sequence-specific DNA binding"/>
    <property type="evidence" value="ECO:0007669"/>
    <property type="project" value="TreeGrafter"/>
</dbReference>
<proteinExistence type="predicted"/>
<keyword evidence="2" id="KW-1185">Reference proteome</keyword>
<dbReference type="GO" id="GO:0005634">
    <property type="term" value="C:nucleus"/>
    <property type="evidence" value="ECO:0007669"/>
    <property type="project" value="TreeGrafter"/>
</dbReference>
<dbReference type="PANTHER" id="PTHR12360:SF12">
    <property type="entry name" value="TRANSCRIPTIONAL REPRESSOR NF-X1"/>
    <property type="match status" value="1"/>
</dbReference>
<dbReference type="EMBL" id="CAJGYO010000007">
    <property type="protein sequence ID" value="CAD6241559.1"/>
    <property type="molecule type" value="Genomic_DNA"/>
</dbReference>
<reference evidence="1" key="1">
    <citation type="submission" date="2020-10" db="EMBL/GenBank/DDBJ databases">
        <authorList>
            <person name="Han B."/>
            <person name="Lu T."/>
            <person name="Zhao Q."/>
            <person name="Huang X."/>
            <person name="Zhao Y."/>
        </authorList>
    </citation>
    <scope>NUCLEOTIDE SEQUENCE</scope>
</reference>
<protein>
    <submittedName>
        <fullName evidence="1">Uncharacterized protein</fullName>
    </submittedName>
</protein>
<accession>A0A811PB06</accession>
<dbReference type="OrthoDB" id="1741387at2759"/>
<evidence type="ECO:0000313" key="1">
    <source>
        <dbReference type="EMBL" id="CAD6241559.1"/>
    </source>
</evidence>
<comment type="caution">
    <text evidence="1">The sequence shown here is derived from an EMBL/GenBank/DDBJ whole genome shotgun (WGS) entry which is preliminary data.</text>
</comment>
<name>A0A811PB06_9POAL</name>
<gene>
    <name evidence="1" type="ORF">NCGR_LOCUS27297</name>
</gene>
<organism evidence="1 2">
    <name type="scientific">Miscanthus lutarioriparius</name>
    <dbReference type="NCBI Taxonomy" id="422564"/>
    <lineage>
        <taxon>Eukaryota</taxon>
        <taxon>Viridiplantae</taxon>
        <taxon>Streptophyta</taxon>
        <taxon>Embryophyta</taxon>
        <taxon>Tracheophyta</taxon>
        <taxon>Spermatophyta</taxon>
        <taxon>Magnoliopsida</taxon>
        <taxon>Liliopsida</taxon>
        <taxon>Poales</taxon>
        <taxon>Poaceae</taxon>
        <taxon>PACMAD clade</taxon>
        <taxon>Panicoideae</taxon>
        <taxon>Andropogonodae</taxon>
        <taxon>Andropogoneae</taxon>
        <taxon>Saccharinae</taxon>
        <taxon>Miscanthus</taxon>
    </lineage>
</organism>
<dbReference type="InterPro" id="IPR034078">
    <property type="entry name" value="NFX1_fam"/>
</dbReference>
<sequence>MSIGLAISRGNSCGLSAFDQELPDSKDPDTPKTFSTLPQLAQEIQDKLTRGAVECMICYDVVRRSAPVWSCGSCFSIFHLPYKRKWVRSPASTGDASQAGDHASPCWRCPGCQFVYATPAHDLTYTCFCGRRRDPPNDHFLMPHSCSEPCSRPLEKAEPPGAKGEDADTTRCPHVCVLQCHPGLGPCPPCKAFAPDRPCPCGKQIIMRAAVRGPEHAYRLWHTLRTDAALQKASLVLWGVRAHAGEGGKTRLQEKRESCLDAIPNCNKIGARSVSMMENARLAWCALSRSAVVAHQARSAIAVTLCQWKSFAATSLMAARRIVGGIGAIILVLFDPGNGNDFVQGDVIVFPHKKLYRSLDISEAGADPTGWGGAQAPLPCLVDCGTPAPSCLHQCLVPQPCGHPAPPRPRPKPVETWPPTGPIVSEDSLPDLLARSIKSREMTHTIILALFDPGNGNDFVQGDVIVFPHKKLYRYGSL</sequence>
<dbReference type="AlphaFoldDB" id="A0A811PB06"/>
<evidence type="ECO:0000313" key="2">
    <source>
        <dbReference type="Proteomes" id="UP000604825"/>
    </source>
</evidence>
<dbReference type="PANTHER" id="PTHR12360">
    <property type="entry name" value="NUCLEAR TRANSCRIPTION FACTOR, X-BOX BINDING 1 NFX1"/>
    <property type="match status" value="1"/>
</dbReference>